<dbReference type="Pfam" id="PF14808">
    <property type="entry name" value="TMEM164"/>
    <property type="match status" value="1"/>
</dbReference>
<feature type="transmembrane region" description="Helical" evidence="1">
    <location>
        <begin position="49"/>
        <end position="67"/>
    </location>
</feature>
<sequence length="162" mass="18526">MIVARHWMDWRSRYTLENVLDWSYGGVDPSIPGNGGPSCANFLSMHRRLFETFLGCAIPLVYFFWGYSYITYPSSYKFVRKDRGGKRALLVLVSMVFGMEIGFKFATKQLIYLLNPCHITTAIQIYLLAAPPSKWVTTVFRVHLNFLNGAVLALLFPVTNSR</sequence>
<dbReference type="PANTHER" id="PTHR20948">
    <property type="entry name" value="TRANSMEMBRANE PROTEIN 164"/>
    <property type="match status" value="1"/>
</dbReference>
<dbReference type="EMBL" id="JARKIK010000030">
    <property type="protein sequence ID" value="KAK8741671.1"/>
    <property type="molecule type" value="Genomic_DNA"/>
</dbReference>
<accession>A0AAW0XBD7</accession>
<keyword evidence="1" id="KW-0472">Membrane</keyword>
<feature type="transmembrane region" description="Helical" evidence="1">
    <location>
        <begin position="110"/>
        <end position="129"/>
    </location>
</feature>
<dbReference type="Proteomes" id="UP001445076">
    <property type="component" value="Unassembled WGS sequence"/>
</dbReference>
<dbReference type="AlphaFoldDB" id="A0AAW0XBD7"/>
<organism evidence="2 3">
    <name type="scientific">Cherax quadricarinatus</name>
    <name type="common">Australian red claw crayfish</name>
    <dbReference type="NCBI Taxonomy" id="27406"/>
    <lineage>
        <taxon>Eukaryota</taxon>
        <taxon>Metazoa</taxon>
        <taxon>Ecdysozoa</taxon>
        <taxon>Arthropoda</taxon>
        <taxon>Crustacea</taxon>
        <taxon>Multicrustacea</taxon>
        <taxon>Malacostraca</taxon>
        <taxon>Eumalacostraca</taxon>
        <taxon>Eucarida</taxon>
        <taxon>Decapoda</taxon>
        <taxon>Pleocyemata</taxon>
        <taxon>Astacidea</taxon>
        <taxon>Parastacoidea</taxon>
        <taxon>Parastacidae</taxon>
        <taxon>Cherax</taxon>
    </lineage>
</organism>
<dbReference type="PANTHER" id="PTHR20948:SF2">
    <property type="entry name" value="TRANSMEMBRANE PROTEIN 164"/>
    <property type="match status" value="1"/>
</dbReference>
<feature type="transmembrane region" description="Helical" evidence="1">
    <location>
        <begin position="87"/>
        <end position="103"/>
    </location>
</feature>
<evidence type="ECO:0000313" key="3">
    <source>
        <dbReference type="Proteomes" id="UP001445076"/>
    </source>
</evidence>
<comment type="caution">
    <text evidence="2">The sequence shown here is derived from an EMBL/GenBank/DDBJ whole genome shotgun (WGS) entry which is preliminary data.</text>
</comment>
<gene>
    <name evidence="2" type="ORF">OTU49_002333</name>
</gene>
<proteinExistence type="predicted"/>
<name>A0AAW0XBD7_CHEQU</name>
<feature type="transmembrane region" description="Helical" evidence="1">
    <location>
        <begin position="135"/>
        <end position="156"/>
    </location>
</feature>
<evidence type="ECO:0000313" key="2">
    <source>
        <dbReference type="EMBL" id="KAK8741671.1"/>
    </source>
</evidence>
<keyword evidence="1" id="KW-0812">Transmembrane</keyword>
<evidence type="ECO:0000256" key="1">
    <source>
        <dbReference type="SAM" id="Phobius"/>
    </source>
</evidence>
<dbReference type="InterPro" id="IPR026508">
    <property type="entry name" value="TMEM164"/>
</dbReference>
<feature type="non-terminal residue" evidence="2">
    <location>
        <position position="162"/>
    </location>
</feature>
<evidence type="ECO:0008006" key="4">
    <source>
        <dbReference type="Google" id="ProtNLM"/>
    </source>
</evidence>
<protein>
    <recommendedName>
        <fullName evidence="4">Transmembrane protein</fullName>
    </recommendedName>
</protein>
<keyword evidence="3" id="KW-1185">Reference proteome</keyword>
<keyword evidence="1" id="KW-1133">Transmembrane helix</keyword>
<reference evidence="2 3" key="1">
    <citation type="journal article" date="2024" name="BMC Genomics">
        <title>Genome assembly of redclaw crayfish (Cherax quadricarinatus) provides insights into its immune adaptation and hypoxia tolerance.</title>
        <authorList>
            <person name="Liu Z."/>
            <person name="Zheng J."/>
            <person name="Li H."/>
            <person name="Fang K."/>
            <person name="Wang S."/>
            <person name="He J."/>
            <person name="Zhou D."/>
            <person name="Weng S."/>
            <person name="Chi M."/>
            <person name="Gu Z."/>
            <person name="He J."/>
            <person name="Li F."/>
            <person name="Wang M."/>
        </authorList>
    </citation>
    <scope>NUCLEOTIDE SEQUENCE [LARGE SCALE GENOMIC DNA]</scope>
    <source>
        <strain evidence="2">ZL_2023a</strain>
    </source>
</reference>